<dbReference type="Pfam" id="PF04089">
    <property type="entry name" value="BRICHOS"/>
    <property type="match status" value="1"/>
</dbReference>
<feature type="transmembrane region" description="Helical" evidence="9">
    <location>
        <begin position="55"/>
        <end position="82"/>
    </location>
</feature>
<dbReference type="GO" id="GO:0042985">
    <property type="term" value="P:negative regulation of amyloid precursor protein biosynthetic process"/>
    <property type="evidence" value="ECO:0007669"/>
    <property type="project" value="TreeGrafter"/>
</dbReference>
<evidence type="ECO:0000256" key="5">
    <source>
        <dbReference type="ARBA" id="ARBA00022989"/>
    </source>
</evidence>
<evidence type="ECO:0000256" key="6">
    <source>
        <dbReference type="ARBA" id="ARBA00023136"/>
    </source>
</evidence>
<evidence type="ECO:0000313" key="11">
    <source>
        <dbReference type="EMBL" id="CAH1113820.1"/>
    </source>
</evidence>
<evidence type="ECO:0000256" key="7">
    <source>
        <dbReference type="ARBA" id="ARBA00023157"/>
    </source>
</evidence>
<evidence type="ECO:0000256" key="4">
    <source>
        <dbReference type="ARBA" id="ARBA00022968"/>
    </source>
</evidence>
<reference evidence="11" key="1">
    <citation type="submission" date="2022-01" db="EMBL/GenBank/DDBJ databases">
        <authorList>
            <person name="King R."/>
        </authorList>
    </citation>
    <scope>NUCLEOTIDE SEQUENCE</scope>
</reference>
<keyword evidence="7" id="KW-1015">Disulfide bond</keyword>
<dbReference type="GO" id="GO:0070062">
    <property type="term" value="C:extracellular exosome"/>
    <property type="evidence" value="ECO:0007669"/>
    <property type="project" value="TreeGrafter"/>
</dbReference>
<evidence type="ECO:0000256" key="9">
    <source>
        <dbReference type="RuleBase" id="RU367061"/>
    </source>
</evidence>
<protein>
    <recommendedName>
        <fullName evidence="9">Integral membrane protein 2</fullName>
    </recommendedName>
</protein>
<dbReference type="InterPro" id="IPR040145">
    <property type="entry name" value="ITM2"/>
</dbReference>
<organism evidence="11 12">
    <name type="scientific">Psylliodes chrysocephalus</name>
    <dbReference type="NCBI Taxonomy" id="3402493"/>
    <lineage>
        <taxon>Eukaryota</taxon>
        <taxon>Metazoa</taxon>
        <taxon>Ecdysozoa</taxon>
        <taxon>Arthropoda</taxon>
        <taxon>Hexapoda</taxon>
        <taxon>Insecta</taxon>
        <taxon>Pterygota</taxon>
        <taxon>Neoptera</taxon>
        <taxon>Endopterygota</taxon>
        <taxon>Coleoptera</taxon>
        <taxon>Polyphaga</taxon>
        <taxon>Cucujiformia</taxon>
        <taxon>Chrysomeloidea</taxon>
        <taxon>Chrysomelidae</taxon>
        <taxon>Galerucinae</taxon>
        <taxon>Alticini</taxon>
        <taxon>Psylliodes</taxon>
    </lineage>
</organism>
<dbReference type="InterPro" id="IPR007084">
    <property type="entry name" value="BRICHOS_dom"/>
</dbReference>
<feature type="domain" description="BRICHOS" evidence="10">
    <location>
        <begin position="179"/>
        <end position="274"/>
    </location>
</feature>
<comment type="similarity">
    <text evidence="2 9">Belongs to the ITM2 family.</text>
</comment>
<keyword evidence="6 9" id="KW-0472">Membrane</keyword>
<dbReference type="OrthoDB" id="9982095at2759"/>
<evidence type="ECO:0000256" key="1">
    <source>
        <dbReference type="ARBA" id="ARBA00004606"/>
    </source>
</evidence>
<accession>A0A9P0D4M8</accession>
<dbReference type="PROSITE" id="PS50869">
    <property type="entry name" value="BRICHOS"/>
    <property type="match status" value="1"/>
</dbReference>
<dbReference type="AlphaFoldDB" id="A0A9P0D4M8"/>
<evidence type="ECO:0000256" key="3">
    <source>
        <dbReference type="ARBA" id="ARBA00022692"/>
    </source>
</evidence>
<evidence type="ECO:0000256" key="2">
    <source>
        <dbReference type="ARBA" id="ARBA00006794"/>
    </source>
</evidence>
<keyword evidence="12" id="KW-1185">Reference proteome</keyword>
<dbReference type="GO" id="GO:0005886">
    <property type="term" value="C:plasma membrane"/>
    <property type="evidence" value="ECO:0007669"/>
    <property type="project" value="UniProtKB-UniRule"/>
</dbReference>
<dbReference type="PANTHER" id="PTHR10962:SF1">
    <property type="entry name" value="INTEGRAL MEMBRANE PROTEIN 2"/>
    <property type="match status" value="1"/>
</dbReference>
<dbReference type="SMART" id="SM01039">
    <property type="entry name" value="BRICHOS"/>
    <property type="match status" value="1"/>
</dbReference>
<keyword evidence="3 9" id="KW-0812">Transmembrane</keyword>
<proteinExistence type="inferred from homology"/>
<gene>
    <name evidence="11" type="ORF">PSYICH_LOCUS13968</name>
</gene>
<evidence type="ECO:0000256" key="8">
    <source>
        <dbReference type="ARBA" id="ARBA00023180"/>
    </source>
</evidence>
<sequence length="323" mass="36699">MTILTKPFSEKKGDKAIAPLVLNEQVPPPTAPEDVEGQRRMPRILVFPAGGTHRITTVTTLCLLLTALTVVGIGIVGGKILYDQYLRVSPKYELDSNSRFEGWAQIPMNKDSFDDNEMADTQSDDADVLIDKLFPTENYPDIWNDEDAEFKKLIFQKFFQEDFQIDDDKKYEKIDVPDFRDGRSGRFIHDFNTNTTGIIDITGHRCFVMPLNRDDVLPPKSLFDLIHKMWEGYYKVNTDLVRRNMRVIIPPISDTKSIGGYIANECEGLPIYKLEKYVGGVVKRSASYNSDVKFANFAGQGISQIEIVNLDDVIAYEKSLNNH</sequence>
<dbReference type="PANTHER" id="PTHR10962">
    <property type="entry name" value="INTEGRAL TRANSMEMBRANE PROTEIN 2"/>
    <property type="match status" value="1"/>
</dbReference>
<keyword evidence="4 9" id="KW-0735">Signal-anchor</keyword>
<keyword evidence="5 9" id="KW-1133">Transmembrane helix</keyword>
<dbReference type="Proteomes" id="UP001153636">
    <property type="component" value="Chromosome 7"/>
</dbReference>
<name>A0A9P0D4M8_9CUCU</name>
<evidence type="ECO:0000313" key="12">
    <source>
        <dbReference type="Proteomes" id="UP001153636"/>
    </source>
</evidence>
<keyword evidence="9" id="KW-1003">Cell membrane</keyword>
<dbReference type="GO" id="GO:0001540">
    <property type="term" value="F:amyloid-beta binding"/>
    <property type="evidence" value="ECO:0007669"/>
    <property type="project" value="TreeGrafter"/>
</dbReference>
<dbReference type="EMBL" id="OV651819">
    <property type="protein sequence ID" value="CAH1113820.1"/>
    <property type="molecule type" value="Genomic_DNA"/>
</dbReference>
<comment type="subcellular location">
    <subcellularLocation>
        <location evidence="1 9">Membrane</location>
        <topology evidence="1 9">Single-pass type II membrane protein</topology>
    </subcellularLocation>
</comment>
<keyword evidence="8" id="KW-0325">Glycoprotein</keyword>
<dbReference type="GO" id="GO:0005794">
    <property type="term" value="C:Golgi apparatus"/>
    <property type="evidence" value="ECO:0007669"/>
    <property type="project" value="TreeGrafter"/>
</dbReference>
<evidence type="ECO:0000259" key="10">
    <source>
        <dbReference type="PROSITE" id="PS50869"/>
    </source>
</evidence>